<evidence type="ECO:0000256" key="5">
    <source>
        <dbReference type="ARBA" id="ARBA00022801"/>
    </source>
</evidence>
<evidence type="ECO:0000256" key="2">
    <source>
        <dbReference type="ARBA" id="ARBA00005940"/>
    </source>
</evidence>
<dbReference type="AlphaFoldDB" id="A0A1H0FAH6"/>
<feature type="domain" description="Beta-galactosidase trimerisation" evidence="9">
    <location>
        <begin position="443"/>
        <end position="623"/>
    </location>
</feature>
<dbReference type="PANTHER" id="PTHR36447">
    <property type="entry name" value="BETA-GALACTOSIDASE GANA"/>
    <property type="match status" value="1"/>
</dbReference>
<organism evidence="10 11">
    <name type="scientific">Aureimonas jatrophae</name>
    <dbReference type="NCBI Taxonomy" id="1166073"/>
    <lineage>
        <taxon>Bacteria</taxon>
        <taxon>Pseudomonadati</taxon>
        <taxon>Pseudomonadota</taxon>
        <taxon>Alphaproteobacteria</taxon>
        <taxon>Hyphomicrobiales</taxon>
        <taxon>Aurantimonadaceae</taxon>
        <taxon>Aureimonas</taxon>
    </lineage>
</organism>
<keyword evidence="4" id="KW-0479">Metal-binding</keyword>
<keyword evidence="6" id="KW-0862">Zinc</keyword>
<dbReference type="CDD" id="cd03143">
    <property type="entry name" value="A4_beta-galactosidase_middle_domain"/>
    <property type="match status" value="1"/>
</dbReference>
<comment type="catalytic activity">
    <reaction evidence="1">
        <text>Hydrolysis of terminal non-reducing beta-D-galactose residues in beta-D-galactosides.</text>
        <dbReference type="EC" id="3.2.1.23"/>
    </reaction>
</comment>
<feature type="domain" description="Glycoside hydrolase family 42 N-terminal" evidence="8">
    <location>
        <begin position="22"/>
        <end position="368"/>
    </location>
</feature>
<dbReference type="InterPro" id="IPR029062">
    <property type="entry name" value="Class_I_gatase-like"/>
</dbReference>
<evidence type="ECO:0000313" key="11">
    <source>
        <dbReference type="Proteomes" id="UP000198793"/>
    </source>
</evidence>
<gene>
    <name evidence="10" type="ORF">SAMN05192530_102432</name>
</gene>
<protein>
    <recommendedName>
        <fullName evidence="3">beta-galactosidase</fullName>
        <ecNumber evidence="3">3.2.1.23</ecNumber>
    </recommendedName>
</protein>
<dbReference type="OrthoDB" id="9800974at2"/>
<dbReference type="Gene3D" id="3.40.50.880">
    <property type="match status" value="1"/>
</dbReference>
<keyword evidence="7" id="KW-0326">Glycosidase</keyword>
<dbReference type="Pfam" id="PF08532">
    <property type="entry name" value="Glyco_hydro_42M"/>
    <property type="match status" value="1"/>
</dbReference>
<dbReference type="EC" id="3.2.1.23" evidence="3"/>
<evidence type="ECO:0000256" key="4">
    <source>
        <dbReference type="ARBA" id="ARBA00022723"/>
    </source>
</evidence>
<reference evidence="10 11" key="1">
    <citation type="submission" date="2016-10" db="EMBL/GenBank/DDBJ databases">
        <authorList>
            <person name="de Groot N.N."/>
        </authorList>
    </citation>
    <scope>NUCLEOTIDE SEQUENCE [LARGE SCALE GENOMIC DNA]</scope>
    <source>
        <strain evidence="11">L7-484,KACC 16230,DSM 25025</strain>
    </source>
</reference>
<dbReference type="Proteomes" id="UP000198793">
    <property type="component" value="Unassembled WGS sequence"/>
</dbReference>
<evidence type="ECO:0000259" key="8">
    <source>
        <dbReference type="Pfam" id="PF02449"/>
    </source>
</evidence>
<dbReference type="GO" id="GO:0004565">
    <property type="term" value="F:beta-galactosidase activity"/>
    <property type="evidence" value="ECO:0007669"/>
    <property type="project" value="UniProtKB-EC"/>
</dbReference>
<sequence length="716" mass="79196">MPLDTLPQVPFGAVYFRKSNPPREDWECDYATAAADGLNVFRHWFMWSAIERRPGVYDWDDYDRQMDLAARHGIRTIIAEISHAVPDWAYRRFAHARQIRADGRPLSSNMGVSAATGGFANNGGGAGALSMNDAQVRERVGAFLHALATRYKGHPGLLGYDVWNEVNYASDVDYSPAMKADFRLWLEAKYGSLDALAEAWYRYSYAEWEDVDPPVEVAAYPQNLDWLAFKRETYYGQMQFKIDTIRAVDADCLIAAHGVGGAIPNMAANGSDDWLAASKVELYGLTWVPSRRGFKPWQNFFGPDLTRAASRGKPWWHAERPGGPLWMQPQVVGRDKEDGRVMEPEDIRLLTMTSFAAGATGVLNLRYRPLLDGPLFGAFGSYGMDGSRTPRSDMASSLAKWANAPERRALFAARPVRGDVGLLVVPEAQAWDYLLNHDHCPSTYRDAMWGAYRAFFDSNIQADWLHIDHLDDHDVIYAPYPIMLTAEHAGRLARWVEAGGTLVSEATPGYFGDRGKVGTRQPNNGLDAVFGAVEDEVEFMPDIGDRIRLEVDGRAIQGGGFLQSYRPTTGTVRGRFEDGRIAAVENRFGRGRTLLVGTHPGIGYFHQGGEANRAFFAALLEEAGRRPQVASSNPALQARLHRDADGRSFLWVVNSTREEQDAELCLSGVDASQATVAWPLPVAQASLLACHAGAGSGAQLQVRVGARDALVLQLHR</sequence>
<name>A0A1H0FAH6_9HYPH</name>
<dbReference type="Gene3D" id="3.20.20.80">
    <property type="entry name" value="Glycosidases"/>
    <property type="match status" value="1"/>
</dbReference>
<dbReference type="RefSeq" id="WP_090670717.1">
    <property type="nucleotide sequence ID" value="NZ_FNIT01000002.1"/>
</dbReference>
<dbReference type="SUPFAM" id="SSF51445">
    <property type="entry name" value="(Trans)glycosidases"/>
    <property type="match status" value="1"/>
</dbReference>
<comment type="similarity">
    <text evidence="2">Belongs to the glycosyl hydrolase 42 family.</text>
</comment>
<evidence type="ECO:0000256" key="7">
    <source>
        <dbReference type="ARBA" id="ARBA00023295"/>
    </source>
</evidence>
<dbReference type="GO" id="GO:0009341">
    <property type="term" value="C:beta-galactosidase complex"/>
    <property type="evidence" value="ECO:0007669"/>
    <property type="project" value="InterPro"/>
</dbReference>
<accession>A0A1H0FAH6</accession>
<dbReference type="STRING" id="1166073.SAMN05192530_102432"/>
<dbReference type="Pfam" id="PF02449">
    <property type="entry name" value="Glyco_hydro_42"/>
    <property type="match status" value="1"/>
</dbReference>
<evidence type="ECO:0000256" key="6">
    <source>
        <dbReference type="ARBA" id="ARBA00022833"/>
    </source>
</evidence>
<evidence type="ECO:0000256" key="3">
    <source>
        <dbReference type="ARBA" id="ARBA00012756"/>
    </source>
</evidence>
<dbReference type="InterPro" id="IPR013738">
    <property type="entry name" value="Beta_galactosidase_Trimer"/>
</dbReference>
<keyword evidence="11" id="KW-1185">Reference proteome</keyword>
<dbReference type="GO" id="GO:0046872">
    <property type="term" value="F:metal ion binding"/>
    <property type="evidence" value="ECO:0007669"/>
    <property type="project" value="UniProtKB-KW"/>
</dbReference>
<evidence type="ECO:0000259" key="9">
    <source>
        <dbReference type="Pfam" id="PF08532"/>
    </source>
</evidence>
<dbReference type="InterPro" id="IPR003476">
    <property type="entry name" value="Glyco_hydro_42"/>
</dbReference>
<evidence type="ECO:0000256" key="1">
    <source>
        <dbReference type="ARBA" id="ARBA00001412"/>
    </source>
</evidence>
<dbReference type="SUPFAM" id="SSF52317">
    <property type="entry name" value="Class I glutamine amidotransferase-like"/>
    <property type="match status" value="1"/>
</dbReference>
<proteinExistence type="inferred from homology"/>
<dbReference type="GO" id="GO:0005975">
    <property type="term" value="P:carbohydrate metabolic process"/>
    <property type="evidence" value="ECO:0007669"/>
    <property type="project" value="InterPro"/>
</dbReference>
<dbReference type="PANTHER" id="PTHR36447:SF2">
    <property type="entry name" value="BETA-GALACTOSIDASE YESZ"/>
    <property type="match status" value="1"/>
</dbReference>
<dbReference type="InterPro" id="IPR013529">
    <property type="entry name" value="Glyco_hydro_42_N"/>
</dbReference>
<dbReference type="InterPro" id="IPR017853">
    <property type="entry name" value="GH"/>
</dbReference>
<evidence type="ECO:0000313" key="10">
    <source>
        <dbReference type="EMBL" id="SDN91644.1"/>
    </source>
</evidence>
<keyword evidence="5" id="KW-0378">Hydrolase</keyword>
<dbReference type="EMBL" id="FNIT01000002">
    <property type="protein sequence ID" value="SDN91644.1"/>
    <property type="molecule type" value="Genomic_DNA"/>
</dbReference>